<accession>A0ABP8VX94</accession>
<comment type="cofactor">
    <cofactor evidence="10">
        <name>Mg(2+)</name>
        <dbReference type="ChEBI" id="CHEBI:18420"/>
    </cofactor>
    <text evidence="10">Binds 1 Mg(2+) ion per subunit.</text>
</comment>
<evidence type="ECO:0000313" key="15">
    <source>
        <dbReference type="Proteomes" id="UP001500621"/>
    </source>
</evidence>
<comment type="caution">
    <text evidence="14">The sequence shown here is derived from an EMBL/GenBank/DDBJ whole genome shotgun (WGS) entry which is preliminary data.</text>
</comment>
<evidence type="ECO:0000256" key="11">
    <source>
        <dbReference type="RuleBase" id="RU003826"/>
    </source>
</evidence>
<evidence type="ECO:0000256" key="10">
    <source>
        <dbReference type="HAMAP-Rule" id="MF_00097"/>
    </source>
</evidence>
<evidence type="ECO:0000256" key="5">
    <source>
        <dbReference type="ARBA" id="ARBA00022842"/>
    </source>
</evidence>
<dbReference type="NCBIfam" id="TIGR00693">
    <property type="entry name" value="thiE"/>
    <property type="match status" value="1"/>
</dbReference>
<sequence length="206" mass="21061">MSRRLDLAVYLVTTPRPDLETVVEQALRGGVGVVQLRDKRASTAQLRSQVARLRPLCEAHGATLLVDDDLAAAGLAHGVHVGPDDVHPVDARLALGPDAVVGWSLTDLAQLDDEAALTACDYLAVSPVWPTPTKPEADAPWGLEGVRAVVARVAGRLPVVAIGGIDAQNAGAVAGAGADGVCVVSAICASQDPRAAAAALRVAVNP</sequence>
<dbReference type="InterPro" id="IPR013785">
    <property type="entry name" value="Aldolase_TIM"/>
</dbReference>
<comment type="catalytic activity">
    <reaction evidence="8 10 11">
        <text>2-(2-carboxy-4-methylthiazol-5-yl)ethyl phosphate + 4-amino-2-methyl-5-(diphosphooxymethyl)pyrimidine + 2 H(+) = thiamine phosphate + CO2 + diphosphate</text>
        <dbReference type="Rhea" id="RHEA:47848"/>
        <dbReference type="ChEBI" id="CHEBI:15378"/>
        <dbReference type="ChEBI" id="CHEBI:16526"/>
        <dbReference type="ChEBI" id="CHEBI:33019"/>
        <dbReference type="ChEBI" id="CHEBI:37575"/>
        <dbReference type="ChEBI" id="CHEBI:57841"/>
        <dbReference type="ChEBI" id="CHEBI:62890"/>
        <dbReference type="EC" id="2.5.1.3"/>
    </reaction>
</comment>
<feature type="binding site" evidence="10">
    <location>
        <position position="68"/>
    </location>
    <ligand>
        <name>Mg(2+)</name>
        <dbReference type="ChEBI" id="CHEBI:18420"/>
    </ligand>
</feature>
<keyword evidence="6 10" id="KW-0784">Thiamine biosynthesis</keyword>
<dbReference type="InterPro" id="IPR022998">
    <property type="entry name" value="ThiamineP_synth_TenI"/>
</dbReference>
<evidence type="ECO:0000256" key="6">
    <source>
        <dbReference type="ARBA" id="ARBA00022977"/>
    </source>
</evidence>
<comment type="catalytic activity">
    <reaction evidence="9 10 11">
        <text>2-[(2R,5Z)-2-carboxy-4-methylthiazol-5(2H)-ylidene]ethyl phosphate + 4-amino-2-methyl-5-(diphosphooxymethyl)pyrimidine + 2 H(+) = thiamine phosphate + CO2 + diphosphate</text>
        <dbReference type="Rhea" id="RHEA:47844"/>
        <dbReference type="ChEBI" id="CHEBI:15378"/>
        <dbReference type="ChEBI" id="CHEBI:16526"/>
        <dbReference type="ChEBI" id="CHEBI:33019"/>
        <dbReference type="ChEBI" id="CHEBI:37575"/>
        <dbReference type="ChEBI" id="CHEBI:57841"/>
        <dbReference type="ChEBI" id="CHEBI:62899"/>
        <dbReference type="EC" id="2.5.1.3"/>
    </reaction>
</comment>
<keyword evidence="5 10" id="KW-0460">Magnesium</keyword>
<feature type="binding site" evidence="10">
    <location>
        <position position="134"/>
    </location>
    <ligand>
        <name>4-amino-2-methyl-5-(diphosphooxymethyl)pyrimidine</name>
        <dbReference type="ChEBI" id="CHEBI:57841"/>
    </ligand>
</feature>
<evidence type="ECO:0000313" key="14">
    <source>
        <dbReference type="EMBL" id="GAA4674757.1"/>
    </source>
</evidence>
<comment type="similarity">
    <text evidence="10 11">Belongs to the thiamine-phosphate synthase family.</text>
</comment>
<feature type="domain" description="Thiamine phosphate synthase/TenI" evidence="13">
    <location>
        <begin position="9"/>
        <end position="187"/>
    </location>
</feature>
<dbReference type="PANTHER" id="PTHR20857:SF15">
    <property type="entry name" value="THIAMINE-PHOSPHATE SYNTHASE"/>
    <property type="match status" value="1"/>
</dbReference>
<dbReference type="EMBL" id="BAABIM010000001">
    <property type="protein sequence ID" value="GAA4674757.1"/>
    <property type="molecule type" value="Genomic_DNA"/>
</dbReference>
<reference evidence="15" key="1">
    <citation type="journal article" date="2019" name="Int. J. Syst. Evol. Microbiol.">
        <title>The Global Catalogue of Microorganisms (GCM) 10K type strain sequencing project: providing services to taxonomists for standard genome sequencing and annotation.</title>
        <authorList>
            <consortium name="The Broad Institute Genomics Platform"/>
            <consortium name="The Broad Institute Genome Sequencing Center for Infectious Disease"/>
            <person name="Wu L."/>
            <person name="Ma J."/>
        </authorList>
    </citation>
    <scope>NUCLEOTIDE SEQUENCE [LARGE SCALE GENOMIC DNA]</scope>
    <source>
        <strain evidence="15">JCM 18127</strain>
    </source>
</reference>
<evidence type="ECO:0000259" key="13">
    <source>
        <dbReference type="Pfam" id="PF02581"/>
    </source>
</evidence>
<dbReference type="InterPro" id="IPR036206">
    <property type="entry name" value="ThiamineP_synth_sf"/>
</dbReference>
<evidence type="ECO:0000256" key="8">
    <source>
        <dbReference type="ARBA" id="ARBA00047851"/>
    </source>
</evidence>
<feature type="binding site" evidence="10">
    <location>
        <position position="67"/>
    </location>
    <ligand>
        <name>4-amino-2-methyl-5-(diphosphooxymethyl)pyrimidine</name>
        <dbReference type="ChEBI" id="CHEBI:57841"/>
    </ligand>
</feature>
<evidence type="ECO:0000256" key="3">
    <source>
        <dbReference type="ARBA" id="ARBA00022679"/>
    </source>
</evidence>
<dbReference type="CDD" id="cd00564">
    <property type="entry name" value="TMP_TenI"/>
    <property type="match status" value="1"/>
</dbReference>
<keyword evidence="4 10" id="KW-0479">Metal-binding</keyword>
<organism evidence="14 15">
    <name type="scientific">Nocardioides nanhaiensis</name>
    <dbReference type="NCBI Taxonomy" id="1476871"/>
    <lineage>
        <taxon>Bacteria</taxon>
        <taxon>Bacillati</taxon>
        <taxon>Actinomycetota</taxon>
        <taxon>Actinomycetes</taxon>
        <taxon>Propionibacteriales</taxon>
        <taxon>Nocardioidaceae</taxon>
        <taxon>Nocardioides</taxon>
    </lineage>
</organism>
<feature type="binding site" evidence="10">
    <location>
        <begin position="35"/>
        <end position="39"/>
    </location>
    <ligand>
        <name>4-amino-2-methyl-5-(diphosphooxymethyl)pyrimidine</name>
        <dbReference type="ChEBI" id="CHEBI:57841"/>
    </ligand>
</feature>
<dbReference type="HAMAP" id="MF_00097">
    <property type="entry name" value="TMP_synthase"/>
    <property type="match status" value="1"/>
</dbReference>
<comment type="pathway">
    <text evidence="2 10 12">Cofactor biosynthesis; thiamine diphosphate biosynthesis; thiamine phosphate from 4-amino-2-methyl-5-diphosphomethylpyrimidine and 4-methyl-5-(2-phosphoethyl)-thiazole: step 1/1.</text>
</comment>
<dbReference type="Proteomes" id="UP001500621">
    <property type="component" value="Unassembled WGS sequence"/>
</dbReference>
<proteinExistence type="inferred from homology"/>
<gene>
    <name evidence="10 14" type="primary">thiE</name>
    <name evidence="14" type="ORF">GCM10023226_09920</name>
</gene>
<evidence type="ECO:0000256" key="2">
    <source>
        <dbReference type="ARBA" id="ARBA00005165"/>
    </source>
</evidence>
<dbReference type="PANTHER" id="PTHR20857">
    <property type="entry name" value="THIAMINE-PHOSPHATE PYROPHOSPHORYLASE"/>
    <property type="match status" value="1"/>
</dbReference>
<keyword evidence="3 10" id="KW-0808">Transferase</keyword>
<feature type="binding site" evidence="10">
    <location>
        <position position="85"/>
    </location>
    <ligand>
        <name>Mg(2+)</name>
        <dbReference type="ChEBI" id="CHEBI:18420"/>
    </ligand>
</feature>
<dbReference type="Pfam" id="PF02581">
    <property type="entry name" value="TMP-TENI"/>
    <property type="match status" value="1"/>
</dbReference>
<name>A0ABP8VX94_9ACTN</name>
<feature type="binding site" evidence="10">
    <location>
        <begin position="184"/>
        <end position="185"/>
    </location>
    <ligand>
        <name>2-[(2R,5Z)-2-carboxy-4-methylthiazol-5(2H)-ylidene]ethyl phosphate</name>
        <dbReference type="ChEBI" id="CHEBI:62899"/>
    </ligand>
</feature>
<keyword evidence="15" id="KW-1185">Reference proteome</keyword>
<feature type="binding site" evidence="10">
    <location>
        <position position="164"/>
    </location>
    <ligand>
        <name>2-[(2R,5Z)-2-carboxy-4-methylthiazol-5(2H)-ylidene]ethyl phosphate</name>
        <dbReference type="ChEBI" id="CHEBI:62899"/>
    </ligand>
</feature>
<evidence type="ECO:0000256" key="4">
    <source>
        <dbReference type="ARBA" id="ARBA00022723"/>
    </source>
</evidence>
<protein>
    <recommendedName>
        <fullName evidence="10">Thiamine-phosphate synthase</fullName>
        <shortName evidence="10">TP synthase</shortName>
        <shortName evidence="10">TPS</shortName>
        <ecNumber evidence="10">2.5.1.3</ecNumber>
    </recommendedName>
    <alternativeName>
        <fullName evidence="10">Thiamine-phosphate pyrophosphorylase</fullName>
        <shortName evidence="10">TMP pyrophosphorylase</shortName>
        <shortName evidence="10">TMP-PPase</shortName>
    </alternativeName>
</protein>
<dbReference type="Gene3D" id="3.20.20.70">
    <property type="entry name" value="Aldolase class I"/>
    <property type="match status" value="1"/>
</dbReference>
<dbReference type="RefSeq" id="WP_345263235.1">
    <property type="nucleotide sequence ID" value="NZ_BAABIM010000001.1"/>
</dbReference>
<feature type="binding site" evidence="10">
    <location>
        <position position="104"/>
    </location>
    <ligand>
        <name>4-amino-2-methyl-5-(diphosphooxymethyl)pyrimidine</name>
        <dbReference type="ChEBI" id="CHEBI:57841"/>
    </ligand>
</feature>
<evidence type="ECO:0000256" key="12">
    <source>
        <dbReference type="RuleBase" id="RU004253"/>
    </source>
</evidence>
<comment type="catalytic activity">
    <reaction evidence="7 10 11">
        <text>4-methyl-5-(2-phosphooxyethyl)-thiazole + 4-amino-2-methyl-5-(diphosphooxymethyl)pyrimidine + H(+) = thiamine phosphate + diphosphate</text>
        <dbReference type="Rhea" id="RHEA:22328"/>
        <dbReference type="ChEBI" id="CHEBI:15378"/>
        <dbReference type="ChEBI" id="CHEBI:33019"/>
        <dbReference type="ChEBI" id="CHEBI:37575"/>
        <dbReference type="ChEBI" id="CHEBI:57841"/>
        <dbReference type="ChEBI" id="CHEBI:58296"/>
        <dbReference type="EC" id="2.5.1.3"/>
    </reaction>
</comment>
<feature type="binding site" evidence="10">
    <location>
        <begin position="131"/>
        <end position="133"/>
    </location>
    <ligand>
        <name>2-[(2R,5Z)-2-carboxy-4-methylthiazol-5(2H)-ylidene]ethyl phosphate</name>
        <dbReference type="ChEBI" id="CHEBI:62899"/>
    </ligand>
</feature>
<comment type="function">
    <text evidence="1 10">Condenses 4-methyl-5-(beta-hydroxyethyl)thiazole monophosphate (THZ-P) and 2-methyl-4-amino-5-hydroxymethyl pyrimidine pyrophosphate (HMP-PP) to form thiamine monophosphate (TMP).</text>
</comment>
<evidence type="ECO:0000256" key="7">
    <source>
        <dbReference type="ARBA" id="ARBA00047334"/>
    </source>
</evidence>
<dbReference type="SUPFAM" id="SSF51391">
    <property type="entry name" value="Thiamin phosphate synthase"/>
    <property type="match status" value="1"/>
</dbReference>
<dbReference type="EC" id="2.5.1.3" evidence="10"/>
<evidence type="ECO:0000256" key="1">
    <source>
        <dbReference type="ARBA" id="ARBA00003814"/>
    </source>
</evidence>
<evidence type="ECO:0000256" key="9">
    <source>
        <dbReference type="ARBA" id="ARBA00047883"/>
    </source>
</evidence>
<dbReference type="InterPro" id="IPR034291">
    <property type="entry name" value="TMP_synthase"/>
</dbReference>